<evidence type="ECO:0000256" key="5">
    <source>
        <dbReference type="SAM" id="MobiDB-lite"/>
    </source>
</evidence>
<dbReference type="InterPro" id="IPR010445">
    <property type="entry name" value="LapA_dom"/>
</dbReference>
<keyword evidence="9" id="KW-1185">Reference proteome</keyword>
<protein>
    <recommendedName>
        <fullName evidence="7">Lipopolysaccharide assembly protein A domain-containing protein</fullName>
    </recommendedName>
</protein>
<evidence type="ECO:0000313" key="8">
    <source>
        <dbReference type="EMBL" id="BBY26496.1"/>
    </source>
</evidence>
<feature type="domain" description="Lipopolysaccharide assembly protein A" evidence="7">
    <location>
        <begin position="72"/>
        <end position="123"/>
    </location>
</feature>
<keyword evidence="1" id="KW-1003">Cell membrane</keyword>
<proteinExistence type="predicted"/>
<evidence type="ECO:0000259" key="7">
    <source>
        <dbReference type="Pfam" id="PF06305"/>
    </source>
</evidence>
<keyword evidence="4 6" id="KW-0472">Membrane</keyword>
<dbReference type="AlphaFoldDB" id="A0A7I7QKU8"/>
<evidence type="ECO:0000256" key="1">
    <source>
        <dbReference type="ARBA" id="ARBA00022475"/>
    </source>
</evidence>
<keyword evidence="3 6" id="KW-1133">Transmembrane helix</keyword>
<keyword evidence="2 6" id="KW-0812">Transmembrane</keyword>
<gene>
    <name evidence="8" type="ORF">MSEDJ_05920</name>
</gene>
<evidence type="ECO:0000256" key="4">
    <source>
        <dbReference type="ARBA" id="ARBA00023136"/>
    </source>
</evidence>
<evidence type="ECO:0000256" key="6">
    <source>
        <dbReference type="SAM" id="Phobius"/>
    </source>
</evidence>
<dbReference type="Pfam" id="PF06305">
    <property type="entry name" value="LapA_dom"/>
    <property type="match status" value="1"/>
</dbReference>
<feature type="transmembrane region" description="Helical" evidence="6">
    <location>
        <begin position="51"/>
        <end position="70"/>
    </location>
</feature>
<evidence type="ECO:0000256" key="2">
    <source>
        <dbReference type="ARBA" id="ARBA00022692"/>
    </source>
</evidence>
<dbReference type="Proteomes" id="UP000467193">
    <property type="component" value="Chromosome"/>
</dbReference>
<evidence type="ECO:0000313" key="9">
    <source>
        <dbReference type="Proteomes" id="UP000467193"/>
    </source>
</evidence>
<sequence>MVTMTSDPYVPPADSGSQAPLDPATGHVTPAEPVQNPPSPAKEVKFTRAGALWSALIVGFLVLIVLLIFIAQNTESAVLHFLGWNWSLPLGVSILAAAVLGGLITVLAGAVRIFQLRRAAKKNYKAAIR</sequence>
<reference evidence="8 9" key="1">
    <citation type="journal article" date="2019" name="Emerg. Microbes Infect.">
        <title>Comprehensive subspecies identification of 175 nontuberculous mycobacteria species based on 7547 genomic profiles.</title>
        <authorList>
            <person name="Matsumoto Y."/>
            <person name="Kinjo T."/>
            <person name="Motooka D."/>
            <person name="Nabeya D."/>
            <person name="Jung N."/>
            <person name="Uechi K."/>
            <person name="Horii T."/>
            <person name="Iida T."/>
            <person name="Fujita J."/>
            <person name="Nakamura S."/>
        </authorList>
    </citation>
    <scope>NUCLEOTIDE SEQUENCE [LARGE SCALE GENOMIC DNA]</scope>
    <source>
        <strain evidence="8 9">JCM 17899</strain>
    </source>
</reference>
<name>A0A7I7QKU8_9MYCO</name>
<dbReference type="KEGG" id="msei:MSEDJ_05920"/>
<organism evidence="8 9">
    <name type="scientific">Mycolicibacterium sediminis</name>
    <dbReference type="NCBI Taxonomy" id="1286180"/>
    <lineage>
        <taxon>Bacteria</taxon>
        <taxon>Bacillati</taxon>
        <taxon>Actinomycetota</taxon>
        <taxon>Actinomycetes</taxon>
        <taxon>Mycobacteriales</taxon>
        <taxon>Mycobacteriaceae</taxon>
        <taxon>Mycolicibacterium</taxon>
    </lineage>
</organism>
<accession>A0A7I7QKU8</accession>
<dbReference type="EMBL" id="AP022588">
    <property type="protein sequence ID" value="BBY26496.1"/>
    <property type="molecule type" value="Genomic_DNA"/>
</dbReference>
<feature type="transmembrane region" description="Helical" evidence="6">
    <location>
        <begin position="90"/>
        <end position="114"/>
    </location>
</feature>
<evidence type="ECO:0000256" key="3">
    <source>
        <dbReference type="ARBA" id="ARBA00022989"/>
    </source>
</evidence>
<feature type="region of interest" description="Disordered" evidence="5">
    <location>
        <begin position="1"/>
        <end position="41"/>
    </location>
</feature>
<dbReference type="GO" id="GO:0005886">
    <property type="term" value="C:plasma membrane"/>
    <property type="evidence" value="ECO:0007669"/>
    <property type="project" value="InterPro"/>
</dbReference>